<gene>
    <name evidence="4" type="ORF">GYMLUDRAFT_260950</name>
</gene>
<feature type="region of interest" description="Disordered" evidence="2">
    <location>
        <begin position="274"/>
        <end position="307"/>
    </location>
</feature>
<feature type="compositionally biased region" description="Acidic residues" evidence="2">
    <location>
        <begin position="596"/>
        <end position="605"/>
    </location>
</feature>
<evidence type="ECO:0000313" key="4">
    <source>
        <dbReference type="EMBL" id="KIK61489.1"/>
    </source>
</evidence>
<accession>A0A0D0CFY3</accession>
<dbReference type="EMBL" id="KN834771">
    <property type="protein sequence ID" value="KIK61489.1"/>
    <property type="molecule type" value="Genomic_DNA"/>
</dbReference>
<keyword evidence="5" id="KW-1185">Reference proteome</keyword>
<feature type="region of interest" description="Disordered" evidence="2">
    <location>
        <begin position="591"/>
        <end position="641"/>
    </location>
</feature>
<feature type="region of interest" description="Disordered" evidence="2">
    <location>
        <begin position="31"/>
        <end position="50"/>
    </location>
</feature>
<feature type="coiled-coil region" evidence="1">
    <location>
        <begin position="319"/>
        <end position="388"/>
    </location>
</feature>
<feature type="domain" description="Ubinuclein middle" evidence="3">
    <location>
        <begin position="642"/>
        <end position="845"/>
    </location>
</feature>
<sequence>MANPYDSSRRGSKARTMIPLQRSARINSIYPRTLPQGRSLSSLSSPSPFKKAVKSFPEVIEILDDDDDEQKPMLKSSLVTSVASQSRLSVSKPTYELTATSKSVSPALSRPASANGSTLIPSSVSALRTLNAQGRTPVHASSQKFESGPLSNALDLKSRTFISQPRIQPRTQTQMWEHQPSVQPASASTPLKYTILQTQCPPSYDDCSGTARRSQRTVSTHSPLSPPPYPSSQTDSRECICQPQKDRLLPGSSQNESRVIASTANQKLVAGAGMEGDLPASSPSLVTDLSISSSQGSRSREYSSLTPRISESDKVNTFFGKLRLENSHLKDRNQELQEQASASLAKVEVLSGSNEELELHLSQSEDHIRELEERLNEKESFIRHLQKRIDDGQSREGNGKQLEAKIQYLEQENVAVLDRTREIAEKNSKLEKDRSAMEAKVKLSKRVCFTENANLQYAARLKVVERERDYVAGERDACRAELEAGLTLIESRPLGVEAGANEGSGYPARAEPAMNDERRLASLPTPKSDSSVIDVDEWSNDNIGDTAAVGSSSIVVAKAVSFAVQYGSRTTGLSAPLNGNFEILDKLVWGERDPRPDEDEDEDDSEKYGDGEDSAGMKRKRASRGLGSETKRKKRAPGTMFSFSPEMQDSLKRLEEASTSANWQKGTFPRIMLPILVQTAIQAITLDEYDERFFDYMSMIFPFNKSKITEFIKCTIFEDHHRLLTERQDALFGELKHQIDQGFPKVKKHWEKAGQWTDSSYPEEELDLECAFSSPRPYPLGKNLKAIIWELVLLCHEICRLRKEKGNLEGVVYEGPSETRSRSETINKVISHFPKGWMNKRHLGREDYTCISIRVNLKG</sequence>
<evidence type="ECO:0000259" key="3">
    <source>
        <dbReference type="Pfam" id="PF14075"/>
    </source>
</evidence>
<organism evidence="4 5">
    <name type="scientific">Collybiopsis luxurians FD-317 M1</name>
    <dbReference type="NCBI Taxonomy" id="944289"/>
    <lineage>
        <taxon>Eukaryota</taxon>
        <taxon>Fungi</taxon>
        <taxon>Dikarya</taxon>
        <taxon>Basidiomycota</taxon>
        <taxon>Agaricomycotina</taxon>
        <taxon>Agaricomycetes</taxon>
        <taxon>Agaricomycetidae</taxon>
        <taxon>Agaricales</taxon>
        <taxon>Marasmiineae</taxon>
        <taxon>Omphalotaceae</taxon>
        <taxon>Collybiopsis</taxon>
        <taxon>Collybiopsis luxurians</taxon>
    </lineage>
</organism>
<name>A0A0D0CFY3_9AGAR</name>
<feature type="region of interest" description="Disordered" evidence="2">
    <location>
        <begin position="204"/>
        <end position="238"/>
    </location>
</feature>
<evidence type="ECO:0000256" key="2">
    <source>
        <dbReference type="SAM" id="MobiDB-lite"/>
    </source>
</evidence>
<proteinExistence type="predicted"/>
<feature type="compositionally biased region" description="Low complexity" evidence="2">
    <location>
        <begin position="39"/>
        <end position="48"/>
    </location>
</feature>
<protein>
    <recommendedName>
        <fullName evidence="3">Ubinuclein middle domain-containing protein</fullName>
    </recommendedName>
</protein>
<evidence type="ECO:0000256" key="1">
    <source>
        <dbReference type="SAM" id="Coils"/>
    </source>
</evidence>
<keyword evidence="1" id="KW-0175">Coiled coil</keyword>
<evidence type="ECO:0000313" key="5">
    <source>
        <dbReference type="Proteomes" id="UP000053593"/>
    </source>
</evidence>
<dbReference type="InterPro" id="IPR026947">
    <property type="entry name" value="UBN_middle_dom"/>
</dbReference>
<dbReference type="HOGENOM" id="CLU_332896_0_0_1"/>
<dbReference type="Pfam" id="PF14075">
    <property type="entry name" value="UBN_AB"/>
    <property type="match status" value="1"/>
</dbReference>
<dbReference type="OrthoDB" id="5576775at2759"/>
<dbReference type="AlphaFoldDB" id="A0A0D0CFY3"/>
<dbReference type="Proteomes" id="UP000053593">
    <property type="component" value="Unassembled WGS sequence"/>
</dbReference>
<reference evidence="4 5" key="1">
    <citation type="submission" date="2014-04" db="EMBL/GenBank/DDBJ databases">
        <title>Evolutionary Origins and Diversification of the Mycorrhizal Mutualists.</title>
        <authorList>
            <consortium name="DOE Joint Genome Institute"/>
            <consortium name="Mycorrhizal Genomics Consortium"/>
            <person name="Kohler A."/>
            <person name="Kuo A."/>
            <person name="Nagy L.G."/>
            <person name="Floudas D."/>
            <person name="Copeland A."/>
            <person name="Barry K.W."/>
            <person name="Cichocki N."/>
            <person name="Veneault-Fourrey C."/>
            <person name="LaButti K."/>
            <person name="Lindquist E.A."/>
            <person name="Lipzen A."/>
            <person name="Lundell T."/>
            <person name="Morin E."/>
            <person name="Murat C."/>
            <person name="Riley R."/>
            <person name="Ohm R."/>
            <person name="Sun H."/>
            <person name="Tunlid A."/>
            <person name="Henrissat B."/>
            <person name="Grigoriev I.V."/>
            <person name="Hibbett D.S."/>
            <person name="Martin F."/>
        </authorList>
    </citation>
    <scope>NUCLEOTIDE SEQUENCE [LARGE SCALE GENOMIC DNA]</scope>
    <source>
        <strain evidence="4 5">FD-317 M1</strain>
    </source>
</reference>